<dbReference type="AlphaFoldDB" id="A0A1L9RGN9"/>
<dbReference type="PROSITE" id="PS51677">
    <property type="entry name" value="NODB"/>
    <property type="match status" value="1"/>
</dbReference>
<name>A0A1L9RGN9_ASPWE</name>
<dbReference type="Pfam" id="PF01522">
    <property type="entry name" value="Polysacc_deac_1"/>
    <property type="match status" value="1"/>
</dbReference>
<evidence type="ECO:0000259" key="8">
    <source>
        <dbReference type="PROSITE" id="PS51677"/>
    </source>
</evidence>
<accession>A0A1L9RGN9</accession>
<feature type="chain" id="PRO_5012295875" description="NodB homology domain-containing protein" evidence="7">
    <location>
        <begin position="25"/>
        <end position="407"/>
    </location>
</feature>
<dbReference type="InterPro" id="IPR002509">
    <property type="entry name" value="NODB_dom"/>
</dbReference>
<dbReference type="STRING" id="1073089.A0A1L9RGN9"/>
<keyword evidence="2" id="KW-0479">Metal-binding</keyword>
<evidence type="ECO:0000256" key="4">
    <source>
        <dbReference type="ARBA" id="ARBA00022801"/>
    </source>
</evidence>
<dbReference type="PANTHER" id="PTHR46471:SF6">
    <property type="entry name" value="GLYCOSYL HYDROLASE"/>
    <property type="match status" value="1"/>
</dbReference>
<dbReference type="GeneID" id="63754924"/>
<feature type="domain" description="NodB homology" evidence="8">
    <location>
        <begin position="217"/>
        <end position="404"/>
    </location>
</feature>
<dbReference type="RefSeq" id="XP_040687782.1">
    <property type="nucleotide sequence ID" value="XM_040839076.1"/>
</dbReference>
<dbReference type="Proteomes" id="UP000184383">
    <property type="component" value="Unassembled WGS sequence"/>
</dbReference>
<sequence length="407" mass="46663">MGSRIPFKIIIWAALSTLFTLTTAALQDGIVSITSPFQRWAKNDTIVIDTFRQKDKNDLGFWHGAGEDLRVEYGAGYVRFFPTDPDQNFHTQLADNKCISLLPYRGKHLHVVFSGTLKFGISLNQHNQECNPRQNPYPATWDTVEAGRYARGNEIYVPLEHFQIDQSRVVSVSFNGFYSRESLTLYKVEIIPDLPKSVPTPSKLPSGQMALRCSRPNSFAFGIDDGQPRFAQEVMKILEEEGILVTFFVVGAGLRNEETNFTRVYREMLKRGHQIALHSTTHQKMEGLQTVDEMDEEIAQNVQVFKTFLETESRYFRPPFGTIGARSRQRLAALLPDPYIVNWSVDIEDWLWAETETPERQVDAFVRDVKKGGNLVVMHYLHPSTVRYFRDIIRFVKSTGVDIMRID</sequence>
<dbReference type="GO" id="GO:0016810">
    <property type="term" value="F:hydrolase activity, acting on carbon-nitrogen (but not peptide) bonds"/>
    <property type="evidence" value="ECO:0007669"/>
    <property type="project" value="InterPro"/>
</dbReference>
<keyword evidence="4" id="KW-0378">Hydrolase</keyword>
<comment type="cofactor">
    <cofactor evidence="1">
        <name>Co(2+)</name>
        <dbReference type="ChEBI" id="CHEBI:48828"/>
    </cofactor>
</comment>
<dbReference type="EMBL" id="KV878213">
    <property type="protein sequence ID" value="OJJ34106.1"/>
    <property type="molecule type" value="Genomic_DNA"/>
</dbReference>
<dbReference type="SUPFAM" id="SSF88713">
    <property type="entry name" value="Glycoside hydrolase/deacetylase"/>
    <property type="match status" value="1"/>
</dbReference>
<keyword evidence="6" id="KW-0170">Cobalt</keyword>
<evidence type="ECO:0000256" key="7">
    <source>
        <dbReference type="SAM" id="SignalP"/>
    </source>
</evidence>
<protein>
    <recommendedName>
        <fullName evidence="8">NodB homology domain-containing protein</fullName>
    </recommendedName>
</protein>
<dbReference type="GO" id="GO:0005975">
    <property type="term" value="P:carbohydrate metabolic process"/>
    <property type="evidence" value="ECO:0007669"/>
    <property type="project" value="InterPro"/>
</dbReference>
<evidence type="ECO:0000313" key="10">
    <source>
        <dbReference type="Proteomes" id="UP000184383"/>
    </source>
</evidence>
<keyword evidence="5" id="KW-0119">Carbohydrate metabolism</keyword>
<dbReference type="GO" id="GO:0046872">
    <property type="term" value="F:metal ion binding"/>
    <property type="evidence" value="ECO:0007669"/>
    <property type="project" value="UniProtKB-KW"/>
</dbReference>
<dbReference type="Gene3D" id="3.20.20.370">
    <property type="entry name" value="Glycoside hydrolase/deacetylase"/>
    <property type="match status" value="1"/>
</dbReference>
<reference evidence="10" key="1">
    <citation type="journal article" date="2017" name="Genome Biol.">
        <title>Comparative genomics reveals high biological diversity and specific adaptations in the industrially and medically important fungal genus Aspergillus.</title>
        <authorList>
            <person name="de Vries R.P."/>
            <person name="Riley R."/>
            <person name="Wiebenga A."/>
            <person name="Aguilar-Osorio G."/>
            <person name="Amillis S."/>
            <person name="Uchima C.A."/>
            <person name="Anderluh G."/>
            <person name="Asadollahi M."/>
            <person name="Askin M."/>
            <person name="Barry K."/>
            <person name="Battaglia E."/>
            <person name="Bayram O."/>
            <person name="Benocci T."/>
            <person name="Braus-Stromeyer S.A."/>
            <person name="Caldana C."/>
            <person name="Canovas D."/>
            <person name="Cerqueira G.C."/>
            <person name="Chen F."/>
            <person name="Chen W."/>
            <person name="Choi C."/>
            <person name="Clum A."/>
            <person name="Dos Santos R.A."/>
            <person name="Damasio A.R."/>
            <person name="Diallinas G."/>
            <person name="Emri T."/>
            <person name="Fekete E."/>
            <person name="Flipphi M."/>
            <person name="Freyberg S."/>
            <person name="Gallo A."/>
            <person name="Gournas C."/>
            <person name="Habgood R."/>
            <person name="Hainaut M."/>
            <person name="Harispe M.L."/>
            <person name="Henrissat B."/>
            <person name="Hilden K.S."/>
            <person name="Hope R."/>
            <person name="Hossain A."/>
            <person name="Karabika E."/>
            <person name="Karaffa L."/>
            <person name="Karanyi Z."/>
            <person name="Krasevec N."/>
            <person name="Kuo A."/>
            <person name="Kusch H."/>
            <person name="LaButti K."/>
            <person name="Lagendijk E.L."/>
            <person name="Lapidus A."/>
            <person name="Levasseur A."/>
            <person name="Lindquist E."/>
            <person name="Lipzen A."/>
            <person name="Logrieco A.F."/>
            <person name="MacCabe A."/>
            <person name="Maekelae M.R."/>
            <person name="Malavazi I."/>
            <person name="Melin P."/>
            <person name="Meyer V."/>
            <person name="Mielnichuk N."/>
            <person name="Miskei M."/>
            <person name="Molnar A.P."/>
            <person name="Mule G."/>
            <person name="Ngan C.Y."/>
            <person name="Orejas M."/>
            <person name="Orosz E."/>
            <person name="Ouedraogo J.P."/>
            <person name="Overkamp K.M."/>
            <person name="Park H.-S."/>
            <person name="Perrone G."/>
            <person name="Piumi F."/>
            <person name="Punt P.J."/>
            <person name="Ram A.F."/>
            <person name="Ramon A."/>
            <person name="Rauscher S."/>
            <person name="Record E."/>
            <person name="Riano-Pachon D.M."/>
            <person name="Robert V."/>
            <person name="Roehrig J."/>
            <person name="Ruller R."/>
            <person name="Salamov A."/>
            <person name="Salih N.S."/>
            <person name="Samson R.A."/>
            <person name="Sandor E."/>
            <person name="Sanguinetti M."/>
            <person name="Schuetze T."/>
            <person name="Sepcic K."/>
            <person name="Shelest E."/>
            <person name="Sherlock G."/>
            <person name="Sophianopoulou V."/>
            <person name="Squina F.M."/>
            <person name="Sun H."/>
            <person name="Susca A."/>
            <person name="Todd R.B."/>
            <person name="Tsang A."/>
            <person name="Unkles S.E."/>
            <person name="van de Wiele N."/>
            <person name="van Rossen-Uffink D."/>
            <person name="Oliveira J.V."/>
            <person name="Vesth T.C."/>
            <person name="Visser J."/>
            <person name="Yu J.-H."/>
            <person name="Zhou M."/>
            <person name="Andersen M.R."/>
            <person name="Archer D.B."/>
            <person name="Baker S.E."/>
            <person name="Benoit I."/>
            <person name="Brakhage A.A."/>
            <person name="Braus G.H."/>
            <person name="Fischer R."/>
            <person name="Frisvad J.C."/>
            <person name="Goldman G.H."/>
            <person name="Houbraken J."/>
            <person name="Oakley B."/>
            <person name="Pocsi I."/>
            <person name="Scazzocchio C."/>
            <person name="Seiboth B."/>
            <person name="vanKuyk P.A."/>
            <person name="Wortman J."/>
            <person name="Dyer P.S."/>
            <person name="Grigoriev I.V."/>
        </authorList>
    </citation>
    <scope>NUCLEOTIDE SEQUENCE [LARGE SCALE GENOMIC DNA]</scope>
    <source>
        <strain evidence="10">DTO 134E9</strain>
    </source>
</reference>
<keyword evidence="10" id="KW-1185">Reference proteome</keyword>
<evidence type="ECO:0000256" key="3">
    <source>
        <dbReference type="ARBA" id="ARBA00022729"/>
    </source>
</evidence>
<dbReference type="PANTHER" id="PTHR46471">
    <property type="entry name" value="CHITIN DEACETYLASE"/>
    <property type="match status" value="1"/>
</dbReference>
<dbReference type="CDD" id="cd10917">
    <property type="entry name" value="CE4_NodB_like_6s_7s"/>
    <property type="match status" value="1"/>
</dbReference>
<proteinExistence type="predicted"/>
<dbReference type="InterPro" id="IPR011330">
    <property type="entry name" value="Glyco_hydro/deAcase_b/a-brl"/>
</dbReference>
<dbReference type="OrthoDB" id="2128708at2759"/>
<evidence type="ECO:0000313" key="9">
    <source>
        <dbReference type="EMBL" id="OJJ34106.1"/>
    </source>
</evidence>
<feature type="signal peptide" evidence="7">
    <location>
        <begin position="1"/>
        <end position="24"/>
    </location>
</feature>
<dbReference type="VEuPathDB" id="FungiDB:ASPWEDRAFT_69841"/>
<evidence type="ECO:0000256" key="2">
    <source>
        <dbReference type="ARBA" id="ARBA00022723"/>
    </source>
</evidence>
<evidence type="ECO:0000256" key="5">
    <source>
        <dbReference type="ARBA" id="ARBA00023277"/>
    </source>
</evidence>
<organism evidence="9 10">
    <name type="scientific">Aspergillus wentii DTO 134E9</name>
    <dbReference type="NCBI Taxonomy" id="1073089"/>
    <lineage>
        <taxon>Eukaryota</taxon>
        <taxon>Fungi</taxon>
        <taxon>Dikarya</taxon>
        <taxon>Ascomycota</taxon>
        <taxon>Pezizomycotina</taxon>
        <taxon>Eurotiomycetes</taxon>
        <taxon>Eurotiomycetidae</taxon>
        <taxon>Eurotiales</taxon>
        <taxon>Aspergillaceae</taxon>
        <taxon>Aspergillus</taxon>
        <taxon>Aspergillus subgen. Cremei</taxon>
    </lineage>
</organism>
<evidence type="ECO:0000256" key="6">
    <source>
        <dbReference type="ARBA" id="ARBA00023285"/>
    </source>
</evidence>
<evidence type="ECO:0000256" key="1">
    <source>
        <dbReference type="ARBA" id="ARBA00001941"/>
    </source>
</evidence>
<keyword evidence="3 7" id="KW-0732">Signal</keyword>
<gene>
    <name evidence="9" type="ORF">ASPWEDRAFT_69841</name>
</gene>